<evidence type="ECO:0000256" key="12">
    <source>
        <dbReference type="ARBA" id="ARBA00023222"/>
    </source>
</evidence>
<keyword evidence="14" id="KW-0456">Lyase</keyword>
<dbReference type="OrthoDB" id="9802281at2"/>
<organism evidence="23 24">
    <name type="scientific">Acidihalobacter prosperus</name>
    <dbReference type="NCBI Taxonomy" id="160660"/>
    <lineage>
        <taxon>Bacteria</taxon>
        <taxon>Pseudomonadati</taxon>
        <taxon>Pseudomonadota</taxon>
        <taxon>Gammaproteobacteria</taxon>
        <taxon>Chromatiales</taxon>
        <taxon>Ectothiorhodospiraceae</taxon>
        <taxon>Acidihalobacter</taxon>
    </lineage>
</organism>
<evidence type="ECO:0000256" key="16">
    <source>
        <dbReference type="ARBA" id="ARBA00031175"/>
    </source>
</evidence>
<dbReference type="Proteomes" id="UP000029273">
    <property type="component" value="Unassembled WGS sequence"/>
</dbReference>
<dbReference type="UniPathway" id="UPA00121">
    <property type="reaction ID" value="UER00345"/>
</dbReference>
<dbReference type="AlphaFoldDB" id="A0A1A6C7E8"/>
<evidence type="ECO:0000256" key="13">
    <source>
        <dbReference type="ARBA" id="ARBA00023235"/>
    </source>
</evidence>
<evidence type="ECO:0000313" key="24">
    <source>
        <dbReference type="Proteomes" id="UP000029273"/>
    </source>
</evidence>
<reference evidence="23 24" key="1">
    <citation type="journal article" date="2014" name="Genome Announc.">
        <title>Draft Genome Sequence of the Iron-Oxidizing, Acidophilic, and Halotolerant 'Thiobacillus prosperus' Type Strain DSM 5130.</title>
        <authorList>
            <person name="Ossandon F.J."/>
            <person name="Cardenas J.P."/>
            <person name="Corbett M."/>
            <person name="Quatrini R."/>
            <person name="Holmes D.S."/>
            <person name="Watkin E."/>
        </authorList>
    </citation>
    <scope>NUCLEOTIDE SEQUENCE [LARGE SCALE GENOMIC DNA]</scope>
    <source>
        <strain evidence="23 24">DSM 5130</strain>
    </source>
</reference>
<evidence type="ECO:0000256" key="18">
    <source>
        <dbReference type="ARBA" id="ARBA00047848"/>
    </source>
</evidence>
<dbReference type="GO" id="GO:0004106">
    <property type="term" value="F:chorismate mutase activity"/>
    <property type="evidence" value="ECO:0007669"/>
    <property type="project" value="UniProtKB-EC"/>
</dbReference>
<dbReference type="NCBIfam" id="NF008865">
    <property type="entry name" value="PRK11898.1"/>
    <property type="match status" value="1"/>
</dbReference>
<evidence type="ECO:0000256" key="5">
    <source>
        <dbReference type="ARBA" id="ARBA00004817"/>
    </source>
</evidence>
<evidence type="ECO:0000256" key="17">
    <source>
        <dbReference type="ARBA" id="ARBA00031520"/>
    </source>
</evidence>
<dbReference type="InterPro" id="IPR002701">
    <property type="entry name" value="CM_II_prokaryot"/>
</dbReference>
<dbReference type="InterPro" id="IPR045865">
    <property type="entry name" value="ACT-like_dom_sf"/>
</dbReference>
<evidence type="ECO:0000256" key="7">
    <source>
        <dbReference type="ARBA" id="ARBA00013147"/>
    </source>
</evidence>
<comment type="function">
    <text evidence="2">Catalyzes the Claisen rearrangement of chorismate to prephenate and the decarboxylation/dehydration of prephenate to phenylpyruvate.</text>
</comment>
<dbReference type="Gene3D" id="3.30.70.260">
    <property type="match status" value="1"/>
</dbReference>
<comment type="subcellular location">
    <subcellularLocation>
        <location evidence="3">Cytoplasm</location>
    </subcellularLocation>
</comment>
<dbReference type="Pfam" id="PF01842">
    <property type="entry name" value="ACT"/>
    <property type="match status" value="1"/>
</dbReference>
<keyword evidence="12" id="KW-0584">Phenylalanine biosynthesis</keyword>
<dbReference type="PROSITE" id="PS51171">
    <property type="entry name" value="PREPHENATE_DEHYDR_3"/>
    <property type="match status" value="1"/>
</dbReference>
<dbReference type="RefSeq" id="WP_065089081.1">
    <property type="nucleotide sequence ID" value="NZ_JQSG02000001.1"/>
</dbReference>
<dbReference type="SUPFAM" id="SSF48600">
    <property type="entry name" value="Chorismate mutase II"/>
    <property type="match status" value="1"/>
</dbReference>
<evidence type="ECO:0000256" key="2">
    <source>
        <dbReference type="ARBA" id="ARBA00002364"/>
    </source>
</evidence>
<evidence type="ECO:0000259" key="21">
    <source>
        <dbReference type="PROSITE" id="PS51171"/>
    </source>
</evidence>
<dbReference type="FunFam" id="3.40.190.10:FF:000029">
    <property type="entry name" value="Chorismate mutase/Prephenate dehydratase"/>
    <property type="match status" value="1"/>
</dbReference>
<dbReference type="InterPro" id="IPR002912">
    <property type="entry name" value="ACT_dom"/>
</dbReference>
<feature type="site" description="Essential for prephenate dehydratase activity" evidence="19">
    <location>
        <position position="261"/>
    </location>
</feature>
<dbReference type="FunFam" id="3.30.70.260:FF:000012">
    <property type="entry name" value="Prephenate dehydratase"/>
    <property type="match status" value="1"/>
</dbReference>
<dbReference type="Pfam" id="PF00800">
    <property type="entry name" value="PDT"/>
    <property type="match status" value="1"/>
</dbReference>
<evidence type="ECO:0000259" key="22">
    <source>
        <dbReference type="PROSITE" id="PS51671"/>
    </source>
</evidence>
<feature type="domain" description="Prephenate dehydratase" evidence="21">
    <location>
        <begin position="93"/>
        <end position="268"/>
    </location>
</feature>
<dbReference type="Gene3D" id="1.20.59.10">
    <property type="entry name" value="Chorismate mutase"/>
    <property type="match status" value="1"/>
</dbReference>
<keyword evidence="15" id="KW-0511">Multifunctional enzyme</keyword>
<dbReference type="PROSITE" id="PS00858">
    <property type="entry name" value="PREPHENATE_DEHYDR_2"/>
    <property type="match status" value="1"/>
</dbReference>
<dbReference type="InterPro" id="IPR008242">
    <property type="entry name" value="Chor_mutase/pphenate_deHydtase"/>
</dbReference>
<evidence type="ECO:0000256" key="4">
    <source>
        <dbReference type="ARBA" id="ARBA00004741"/>
    </source>
</evidence>
<dbReference type="PROSITE" id="PS51168">
    <property type="entry name" value="CHORISMATE_MUT_2"/>
    <property type="match status" value="1"/>
</dbReference>
<dbReference type="InterPro" id="IPR010957">
    <property type="entry name" value="G/b/e-P-prot_chorismate_mutase"/>
</dbReference>
<evidence type="ECO:0000256" key="15">
    <source>
        <dbReference type="ARBA" id="ARBA00023268"/>
    </source>
</evidence>
<evidence type="ECO:0000256" key="1">
    <source>
        <dbReference type="ARBA" id="ARBA00000824"/>
    </source>
</evidence>
<dbReference type="FunFam" id="3.40.190.10:FF:000034">
    <property type="entry name" value="Chorismate mutase/prephenate dehydratase"/>
    <property type="match status" value="1"/>
</dbReference>
<dbReference type="STRING" id="160660.BJI67_09135"/>
<dbReference type="NCBIfam" id="TIGR01807">
    <property type="entry name" value="CM_P2"/>
    <property type="match status" value="1"/>
</dbReference>
<dbReference type="Pfam" id="PF01817">
    <property type="entry name" value="CM_2"/>
    <property type="match status" value="1"/>
</dbReference>
<evidence type="ECO:0000256" key="19">
    <source>
        <dbReference type="PIRSR" id="PIRSR001500-2"/>
    </source>
</evidence>
<gene>
    <name evidence="23" type="ORF">Thpro_020191</name>
</gene>
<comment type="catalytic activity">
    <reaction evidence="18">
        <text>prephenate + H(+) = 3-phenylpyruvate + CO2 + H2O</text>
        <dbReference type="Rhea" id="RHEA:21648"/>
        <dbReference type="ChEBI" id="CHEBI:15377"/>
        <dbReference type="ChEBI" id="CHEBI:15378"/>
        <dbReference type="ChEBI" id="CHEBI:16526"/>
        <dbReference type="ChEBI" id="CHEBI:18005"/>
        <dbReference type="ChEBI" id="CHEBI:29934"/>
        <dbReference type="EC" id="4.2.1.51"/>
    </reaction>
</comment>
<dbReference type="GO" id="GO:0046417">
    <property type="term" value="P:chorismate metabolic process"/>
    <property type="evidence" value="ECO:0007669"/>
    <property type="project" value="InterPro"/>
</dbReference>
<keyword evidence="9" id="KW-0963">Cytoplasm</keyword>
<evidence type="ECO:0000313" key="23">
    <source>
        <dbReference type="EMBL" id="OBS10475.1"/>
    </source>
</evidence>
<dbReference type="InterPro" id="IPR036263">
    <property type="entry name" value="Chorismate_II_sf"/>
</dbReference>
<evidence type="ECO:0000256" key="6">
    <source>
        <dbReference type="ARBA" id="ARBA00012404"/>
    </source>
</evidence>
<evidence type="ECO:0000256" key="3">
    <source>
        <dbReference type="ARBA" id="ARBA00004496"/>
    </source>
</evidence>
<keyword evidence="10" id="KW-0028">Amino-acid biosynthesis</keyword>
<dbReference type="PIRSF" id="PIRSF001500">
    <property type="entry name" value="Chor_mut_pdt_Ppr"/>
    <property type="match status" value="1"/>
</dbReference>
<comment type="pathway">
    <text evidence="4">Amino-acid biosynthesis; L-phenylalanine biosynthesis; phenylpyruvate from prephenate: step 1/1.</text>
</comment>
<dbReference type="CDD" id="cd04905">
    <property type="entry name" value="ACT_CM-PDT"/>
    <property type="match status" value="1"/>
</dbReference>
<name>A0A1A6C7E8_9GAMM</name>
<evidence type="ECO:0000256" key="14">
    <source>
        <dbReference type="ARBA" id="ARBA00023239"/>
    </source>
</evidence>
<dbReference type="InterPro" id="IPR001086">
    <property type="entry name" value="Preph_deHydtase"/>
</dbReference>
<protein>
    <recommendedName>
        <fullName evidence="8">Bifunctional chorismate mutase/prephenate dehydratase</fullName>
        <ecNumber evidence="7">4.2.1.51</ecNumber>
        <ecNumber evidence="6">5.4.99.5</ecNumber>
    </recommendedName>
    <alternativeName>
        <fullName evidence="17">Chorismate mutase-prephenate dehydratase</fullName>
    </alternativeName>
    <alternativeName>
        <fullName evidence="16">p-protein</fullName>
    </alternativeName>
</protein>
<dbReference type="SMART" id="SM00830">
    <property type="entry name" value="CM_2"/>
    <property type="match status" value="1"/>
</dbReference>
<dbReference type="SUPFAM" id="SSF55021">
    <property type="entry name" value="ACT-like"/>
    <property type="match status" value="1"/>
</dbReference>
<accession>A0A1A6C7E8</accession>
<dbReference type="CDD" id="cd13630">
    <property type="entry name" value="PBP2_PDT_1"/>
    <property type="match status" value="1"/>
</dbReference>
<keyword evidence="13" id="KW-0413">Isomerase</keyword>
<dbReference type="EMBL" id="JQSG02000001">
    <property type="protein sequence ID" value="OBS10475.1"/>
    <property type="molecule type" value="Genomic_DNA"/>
</dbReference>
<sequence length="362" mass="39864">MSEQEQLRSIRERIDAIDRELMRLISERASCAQTVAQVKRAAGSGDDYYRPEREAQVLRQVKEANPGPLEGETLARLFREIMSACLALEAPLRVAFLGPEGTYTHAAVLKHFGQDVRLAPMASLGEVFREVEAGGCSYGVVPIENSTEGVVNHTLDLFVQSPLFVCGEVLLRIHHHLLSSGPDVAHVQRVYAHQQALAQCRRWLDANLPHADRISLSSNAEAAQRASQETGSAAIAGDTAEALYGLRAVKRNIEDHPDNTTRFLVIGRQATIPPSGVDKTSVLVSTSNRPGALHRLLTPLAHNGVSMSRIESRPSRCVNWEYVYFLDIEGHSEDPDVRQALAGLRQEAQLFRILGAYPRAVL</sequence>
<dbReference type="PANTHER" id="PTHR21022">
    <property type="entry name" value="PREPHENATE DEHYDRATASE P PROTEIN"/>
    <property type="match status" value="1"/>
</dbReference>
<evidence type="ECO:0000256" key="8">
    <source>
        <dbReference type="ARBA" id="ARBA00014401"/>
    </source>
</evidence>
<dbReference type="SUPFAM" id="SSF53850">
    <property type="entry name" value="Periplasmic binding protein-like II"/>
    <property type="match status" value="1"/>
</dbReference>
<keyword evidence="11" id="KW-0057">Aromatic amino acid biosynthesis</keyword>
<comment type="caution">
    <text evidence="23">The sequence shown here is derived from an EMBL/GenBank/DDBJ whole genome shotgun (WGS) entry which is preliminary data.</text>
</comment>
<evidence type="ECO:0000256" key="10">
    <source>
        <dbReference type="ARBA" id="ARBA00022605"/>
    </source>
</evidence>
<dbReference type="GO" id="GO:0005737">
    <property type="term" value="C:cytoplasm"/>
    <property type="evidence" value="ECO:0007669"/>
    <property type="project" value="UniProtKB-SubCell"/>
</dbReference>
<dbReference type="PROSITE" id="PS00857">
    <property type="entry name" value="PREPHENATE_DEHYDR_1"/>
    <property type="match status" value="1"/>
</dbReference>
<evidence type="ECO:0000259" key="20">
    <source>
        <dbReference type="PROSITE" id="PS51168"/>
    </source>
</evidence>
<feature type="domain" description="Chorismate mutase" evidence="20">
    <location>
        <begin position="1"/>
        <end position="93"/>
    </location>
</feature>
<proteinExistence type="predicted"/>
<feature type="domain" description="ACT" evidence="22">
    <location>
        <begin position="281"/>
        <end position="358"/>
    </location>
</feature>
<dbReference type="EC" id="4.2.1.51" evidence="7"/>
<dbReference type="GO" id="GO:0009094">
    <property type="term" value="P:L-phenylalanine biosynthetic process"/>
    <property type="evidence" value="ECO:0007669"/>
    <property type="project" value="UniProtKB-UniPathway"/>
</dbReference>
<comment type="catalytic activity">
    <reaction evidence="1">
        <text>chorismate = prephenate</text>
        <dbReference type="Rhea" id="RHEA:13897"/>
        <dbReference type="ChEBI" id="CHEBI:29748"/>
        <dbReference type="ChEBI" id="CHEBI:29934"/>
        <dbReference type="EC" id="5.4.99.5"/>
    </reaction>
</comment>
<dbReference type="PANTHER" id="PTHR21022:SF19">
    <property type="entry name" value="PREPHENATE DEHYDRATASE-RELATED"/>
    <property type="match status" value="1"/>
</dbReference>
<dbReference type="UniPathway" id="UPA00120">
    <property type="reaction ID" value="UER00203"/>
</dbReference>
<evidence type="ECO:0000256" key="9">
    <source>
        <dbReference type="ARBA" id="ARBA00022490"/>
    </source>
</evidence>
<dbReference type="InterPro" id="IPR036979">
    <property type="entry name" value="CM_dom_sf"/>
</dbReference>
<dbReference type="Gene3D" id="3.40.190.10">
    <property type="entry name" value="Periplasmic binding protein-like II"/>
    <property type="match status" value="2"/>
</dbReference>
<dbReference type="PROSITE" id="PS51671">
    <property type="entry name" value="ACT"/>
    <property type="match status" value="1"/>
</dbReference>
<dbReference type="EC" id="5.4.99.5" evidence="6"/>
<dbReference type="GO" id="GO:0004664">
    <property type="term" value="F:prephenate dehydratase activity"/>
    <property type="evidence" value="ECO:0007669"/>
    <property type="project" value="UniProtKB-EC"/>
</dbReference>
<evidence type="ECO:0000256" key="11">
    <source>
        <dbReference type="ARBA" id="ARBA00023141"/>
    </source>
</evidence>
<comment type="pathway">
    <text evidence="5">Metabolic intermediate biosynthesis; prephenate biosynthesis; prephenate from chorismate: step 1/1.</text>
</comment>
<keyword evidence="24" id="KW-1185">Reference proteome</keyword>
<dbReference type="InterPro" id="IPR018528">
    <property type="entry name" value="Preph_deHydtase_CS"/>
</dbReference>